<dbReference type="EMBL" id="FZMP01000229">
    <property type="protein sequence ID" value="SNQ62640.1"/>
    <property type="molecule type" value="Genomic_DNA"/>
</dbReference>
<dbReference type="Pfam" id="PF01345">
    <property type="entry name" value="DUF11"/>
    <property type="match status" value="1"/>
</dbReference>
<evidence type="ECO:0000313" key="4">
    <source>
        <dbReference type="Proteomes" id="UP000218615"/>
    </source>
</evidence>
<dbReference type="InterPro" id="IPR001434">
    <property type="entry name" value="OmcB-like_DUF11"/>
</dbReference>
<evidence type="ECO:0000259" key="2">
    <source>
        <dbReference type="Pfam" id="PF01345"/>
    </source>
</evidence>
<organism evidence="3 4">
    <name type="scientific">Candidatus Methanoperedens nitratireducens</name>
    <dbReference type="NCBI Taxonomy" id="1392998"/>
    <lineage>
        <taxon>Archaea</taxon>
        <taxon>Methanobacteriati</taxon>
        <taxon>Methanobacteriota</taxon>
        <taxon>Stenosarchaea group</taxon>
        <taxon>Methanomicrobia</taxon>
        <taxon>Methanosarcinales</taxon>
        <taxon>ANME-2 cluster</taxon>
        <taxon>Candidatus Methanoperedentaceae</taxon>
        <taxon>Candidatus Methanoperedens</taxon>
    </lineage>
</organism>
<evidence type="ECO:0000313" key="3">
    <source>
        <dbReference type="EMBL" id="SNQ62640.1"/>
    </source>
</evidence>
<dbReference type="PANTHER" id="PTHR12861">
    <property type="entry name" value="TRANSLOCON-ASSOCIATED PROTEIN, BETA SUBUNIT PRECURSOR TRAP-BETA SIGNAL SEQUENCE RECEPTOR BETA SUBUNIT"/>
    <property type="match status" value="1"/>
</dbReference>
<dbReference type="InterPro" id="IPR013783">
    <property type="entry name" value="Ig-like_fold"/>
</dbReference>
<accession>A0A284VTN3</accession>
<evidence type="ECO:0000256" key="1">
    <source>
        <dbReference type="SAM" id="MobiDB-lite"/>
    </source>
</evidence>
<dbReference type="InterPro" id="IPR047589">
    <property type="entry name" value="DUF11_rpt"/>
</dbReference>
<dbReference type="PANTHER" id="PTHR12861:SF3">
    <property type="entry name" value="TRANSLOCON-ASSOCIATED PROTEIN SUBUNIT BETA"/>
    <property type="match status" value="1"/>
</dbReference>
<dbReference type="Gene3D" id="2.60.40.10">
    <property type="entry name" value="Immunoglobulins"/>
    <property type="match status" value="1"/>
</dbReference>
<name>A0A284VTN3_9EURY</name>
<feature type="compositionally biased region" description="Low complexity" evidence="1">
    <location>
        <begin position="510"/>
        <end position="521"/>
    </location>
</feature>
<dbReference type="OrthoDB" id="148044at2157"/>
<keyword evidence="4" id="KW-1185">Reference proteome</keyword>
<gene>
    <name evidence="3" type="ORF">MNV_80041</name>
</gene>
<reference evidence="4" key="1">
    <citation type="submission" date="2017-06" db="EMBL/GenBank/DDBJ databases">
        <authorList>
            <person name="Cremers G."/>
        </authorList>
    </citation>
    <scope>NUCLEOTIDE SEQUENCE [LARGE SCALE GENOMIC DNA]</scope>
</reference>
<proteinExistence type="predicted"/>
<dbReference type="AlphaFoldDB" id="A0A284VTN3"/>
<feature type="domain" description="DUF11" evidence="2">
    <location>
        <begin position="379"/>
        <end position="435"/>
    </location>
</feature>
<dbReference type="NCBIfam" id="TIGR01451">
    <property type="entry name" value="B_ant_repeat"/>
    <property type="match status" value="1"/>
</dbReference>
<sequence>MRLYLGALVIALWLTSIPLAAAFVPGDIEWSPAVIGTLNKDGTLSNGDYKVKAVQFPGPVLGRQDVYGKWLPEDDVDPMVYLEVYKKDVLIKEIIMAPGSDPYIDPDYEAKIYATGFMAGNAKEWIYQFYNPWAKVAIELRAKPALTVTVTADKTAYTSSNDRVIIAKVTIKNTGTAVIKNVDVNLNIGELKLEDGRTELLHNNYLSMAKGDSQTYSVVISVPKLVSQKSYTLNAVAKGYDVKDIEYKSSGNLSLAVSPKPMDPPRVTISKSIKNNIYLKDTVYVKITVGNGGTYDVYNIHVNDSMNGNFELKTNESLQWDPPMLKPGQEWSTSYPIKPLSASPTGFIIPAAAAQFTYTNITSSISSQTTNVIVNGPQIVLNKTVNKAKVNITEDVTVTVSISNSGNIGTSAEVKDTLPAGASLVSGPISLASTYLEYNKPLGFSYIIRMDTDGNISLPAATATYTDVEWRGAGRAVKSSETPVITVIDPSKVPPPLPTVAIPAGTAVKQTTQAPQTENTPEPTPTPITPGFDVMIAIPILIIAAVHHRRR</sequence>
<protein>
    <recommendedName>
        <fullName evidence="2">DUF11 domain-containing protein</fullName>
    </recommendedName>
</protein>
<dbReference type="Proteomes" id="UP000218615">
    <property type="component" value="Unassembled WGS sequence"/>
</dbReference>
<feature type="region of interest" description="Disordered" evidence="1">
    <location>
        <begin position="509"/>
        <end position="528"/>
    </location>
</feature>
<dbReference type="RefSeq" id="WP_096207172.1">
    <property type="nucleotide sequence ID" value="NZ_FZMP01000229.1"/>
</dbReference>